<comment type="caution">
    <text evidence="1">The sequence shown here is derived from an EMBL/GenBank/DDBJ whole genome shotgun (WGS) entry which is preliminary data.</text>
</comment>
<name>A0A2P5B9Y6_TREOI</name>
<reference evidence="2" key="1">
    <citation type="submission" date="2016-06" db="EMBL/GenBank/DDBJ databases">
        <title>Parallel loss of symbiosis genes in relatives of nitrogen-fixing non-legume Parasponia.</title>
        <authorList>
            <person name="Van Velzen R."/>
            <person name="Holmer R."/>
            <person name="Bu F."/>
            <person name="Rutten L."/>
            <person name="Van Zeijl A."/>
            <person name="Liu W."/>
            <person name="Santuari L."/>
            <person name="Cao Q."/>
            <person name="Sharma T."/>
            <person name="Shen D."/>
            <person name="Roswanjaya Y."/>
            <person name="Wardhani T."/>
            <person name="Kalhor M.S."/>
            <person name="Jansen J."/>
            <person name="Van den Hoogen J."/>
            <person name="Gungor B."/>
            <person name="Hartog M."/>
            <person name="Hontelez J."/>
            <person name="Verver J."/>
            <person name="Yang W.-C."/>
            <person name="Schijlen E."/>
            <person name="Repin R."/>
            <person name="Schilthuizen M."/>
            <person name="Schranz E."/>
            <person name="Heidstra R."/>
            <person name="Miyata K."/>
            <person name="Fedorova E."/>
            <person name="Kohlen W."/>
            <person name="Bisseling T."/>
            <person name="Smit S."/>
            <person name="Geurts R."/>
        </authorList>
    </citation>
    <scope>NUCLEOTIDE SEQUENCE [LARGE SCALE GENOMIC DNA]</scope>
    <source>
        <strain evidence="2">cv. RG33-2</strain>
    </source>
</reference>
<gene>
    <name evidence="1" type="ORF">TorRG33x02_328260</name>
</gene>
<organism evidence="1 2">
    <name type="scientific">Trema orientale</name>
    <name type="common">Charcoal tree</name>
    <name type="synonym">Celtis orientalis</name>
    <dbReference type="NCBI Taxonomy" id="63057"/>
    <lineage>
        <taxon>Eukaryota</taxon>
        <taxon>Viridiplantae</taxon>
        <taxon>Streptophyta</taxon>
        <taxon>Embryophyta</taxon>
        <taxon>Tracheophyta</taxon>
        <taxon>Spermatophyta</taxon>
        <taxon>Magnoliopsida</taxon>
        <taxon>eudicotyledons</taxon>
        <taxon>Gunneridae</taxon>
        <taxon>Pentapetalae</taxon>
        <taxon>rosids</taxon>
        <taxon>fabids</taxon>
        <taxon>Rosales</taxon>
        <taxon>Cannabaceae</taxon>
        <taxon>Trema</taxon>
    </lineage>
</organism>
<evidence type="ECO:0000313" key="2">
    <source>
        <dbReference type="Proteomes" id="UP000237000"/>
    </source>
</evidence>
<evidence type="ECO:0000313" key="1">
    <source>
        <dbReference type="EMBL" id="PON45591.1"/>
    </source>
</evidence>
<dbReference type="InParanoid" id="A0A2P5B9Y6"/>
<accession>A0A2P5B9Y6</accession>
<dbReference type="OrthoDB" id="10326272at2759"/>
<dbReference type="AlphaFoldDB" id="A0A2P5B9Y6"/>
<dbReference type="EMBL" id="JXTC01000569">
    <property type="protein sequence ID" value="PON45591.1"/>
    <property type="molecule type" value="Genomic_DNA"/>
</dbReference>
<sequence>MRMVIIIRQGIGYTMDQKLRGQSDDEDNEMVEFLAFQDDEVSAYDKGSPLLSLQGPHVCLTLQALRFQACRA</sequence>
<dbReference type="Proteomes" id="UP000237000">
    <property type="component" value="Unassembled WGS sequence"/>
</dbReference>
<proteinExistence type="predicted"/>
<keyword evidence="2" id="KW-1185">Reference proteome</keyword>
<protein>
    <submittedName>
        <fullName evidence="1">Uncharacterized protein</fullName>
    </submittedName>
</protein>